<sequence>MEALDPVRRYVTIGEQPSTWGYSRRRLYAHDALFRENSDVYEVLHEFDFVYTEDKRLFFFLAIFGEEYGIDMSDPDPASCFDFREQQNGGSPSTLRRASNGLILRTGVCIKGITRTPTRGVG</sequence>
<dbReference type="AlphaFoldDB" id="A0A7W8UBN5"/>
<name>A0A7W8UBN5_9HYPH</name>
<evidence type="ECO:0000313" key="1">
    <source>
        <dbReference type="EMBL" id="MBB5536425.1"/>
    </source>
</evidence>
<reference evidence="1 2" key="1">
    <citation type="submission" date="2020-08" db="EMBL/GenBank/DDBJ databases">
        <title>Genomic Encyclopedia of Type Strains, Phase IV (KMG-V): Genome sequencing to study the core and pangenomes of soil and plant-associated prokaryotes.</title>
        <authorList>
            <person name="Whitman W."/>
        </authorList>
    </citation>
    <scope>NUCLEOTIDE SEQUENCE [LARGE SCALE GENOMIC DNA]</scope>
    <source>
        <strain evidence="1 2">SEMIA 4084</strain>
    </source>
</reference>
<keyword evidence="2" id="KW-1185">Reference proteome</keyword>
<dbReference type="EMBL" id="JACHBK010000006">
    <property type="protein sequence ID" value="MBB5536425.1"/>
    <property type="molecule type" value="Genomic_DNA"/>
</dbReference>
<dbReference type="Proteomes" id="UP000585507">
    <property type="component" value="Unassembled WGS sequence"/>
</dbReference>
<protein>
    <submittedName>
        <fullName evidence="1">Uncharacterized protein</fullName>
    </submittedName>
</protein>
<evidence type="ECO:0000313" key="2">
    <source>
        <dbReference type="Proteomes" id="UP000585507"/>
    </source>
</evidence>
<proteinExistence type="predicted"/>
<accession>A0A7W8UBN5</accession>
<organism evidence="1 2">
    <name type="scientific">Rhizobium giardinii</name>
    <dbReference type="NCBI Taxonomy" id="56731"/>
    <lineage>
        <taxon>Bacteria</taxon>
        <taxon>Pseudomonadati</taxon>
        <taxon>Pseudomonadota</taxon>
        <taxon>Alphaproteobacteria</taxon>
        <taxon>Hyphomicrobiales</taxon>
        <taxon>Rhizobiaceae</taxon>
        <taxon>Rhizobium/Agrobacterium group</taxon>
        <taxon>Rhizobium</taxon>
    </lineage>
</organism>
<dbReference type="RefSeq" id="WP_018327600.1">
    <property type="nucleotide sequence ID" value="NZ_JACHBK010000006.1"/>
</dbReference>
<gene>
    <name evidence="1" type="ORF">GGD55_003132</name>
</gene>
<comment type="caution">
    <text evidence="1">The sequence shown here is derived from an EMBL/GenBank/DDBJ whole genome shotgun (WGS) entry which is preliminary data.</text>
</comment>